<gene>
    <name evidence="4" type="ORF">SCF082_LOCUS26973</name>
    <name evidence="5" type="ORF">SCF082_LOCUS26977</name>
</gene>
<accession>A0ABP0MBF4</accession>
<dbReference type="EMBL" id="CAXAMM010020669">
    <property type="protein sequence ID" value="CAK9048409.1"/>
    <property type="molecule type" value="Genomic_DNA"/>
</dbReference>
<dbReference type="InterPro" id="IPR055170">
    <property type="entry name" value="GFO_IDH_MocA-like_dom"/>
</dbReference>
<protein>
    <submittedName>
        <fullName evidence="5">Myo-inositol 2-dehydrogenase</fullName>
    </submittedName>
</protein>
<evidence type="ECO:0000313" key="6">
    <source>
        <dbReference type="Proteomes" id="UP001642464"/>
    </source>
</evidence>
<dbReference type="Pfam" id="PF22725">
    <property type="entry name" value="GFO_IDH_MocA_C3"/>
    <property type="match status" value="1"/>
</dbReference>
<dbReference type="Proteomes" id="UP001642464">
    <property type="component" value="Unassembled WGS sequence"/>
</dbReference>
<proteinExistence type="inferred from homology"/>
<sequence length="170" mass="18946">MLIHDFDMLDFLSGGQIPESVTATGHSYHPEIKEIGDVDICAVMFKYPSGLIAMVDTCRDVMTSASRPLVSENELTSTVELAKADGHRMPSAMHSFPQRYLQAYRSELTEFIELVRAGPESEMHRLEQQAMLRHPNVVRTTITAEMSWKQGKTVNLAELMSDTPSAGYPA</sequence>
<keyword evidence="2" id="KW-0560">Oxidoreductase</keyword>
<feature type="domain" description="GFO/IDH/MocA-like oxidoreductase" evidence="3">
    <location>
        <begin position="1"/>
        <end position="61"/>
    </location>
</feature>
<organism evidence="5 6">
    <name type="scientific">Durusdinium trenchii</name>
    <dbReference type="NCBI Taxonomy" id="1381693"/>
    <lineage>
        <taxon>Eukaryota</taxon>
        <taxon>Sar</taxon>
        <taxon>Alveolata</taxon>
        <taxon>Dinophyceae</taxon>
        <taxon>Suessiales</taxon>
        <taxon>Symbiodiniaceae</taxon>
        <taxon>Durusdinium</taxon>
    </lineage>
</organism>
<evidence type="ECO:0000313" key="4">
    <source>
        <dbReference type="EMBL" id="CAK9048409.1"/>
    </source>
</evidence>
<dbReference type="PANTHER" id="PTHR42840">
    <property type="entry name" value="NAD(P)-BINDING ROSSMANN-FOLD SUPERFAMILY PROTEIN-RELATED"/>
    <property type="match status" value="1"/>
</dbReference>
<evidence type="ECO:0000313" key="5">
    <source>
        <dbReference type="EMBL" id="CAK9048423.1"/>
    </source>
</evidence>
<dbReference type="Gene3D" id="3.30.360.10">
    <property type="entry name" value="Dihydrodipicolinate Reductase, domain 2"/>
    <property type="match status" value="1"/>
</dbReference>
<name>A0ABP0MBF4_9DINO</name>
<dbReference type="EMBL" id="CAXAMM010020680">
    <property type="protein sequence ID" value="CAK9048423.1"/>
    <property type="molecule type" value="Genomic_DNA"/>
</dbReference>
<keyword evidence="6" id="KW-1185">Reference proteome</keyword>
<reference evidence="5 6" key="1">
    <citation type="submission" date="2024-02" db="EMBL/GenBank/DDBJ databases">
        <authorList>
            <person name="Chen Y."/>
            <person name="Shah S."/>
            <person name="Dougan E. K."/>
            <person name="Thang M."/>
            <person name="Chan C."/>
        </authorList>
    </citation>
    <scope>NUCLEOTIDE SEQUENCE [LARGE SCALE GENOMIC DNA]</scope>
</reference>
<dbReference type="SUPFAM" id="SSF55347">
    <property type="entry name" value="Glyceraldehyde-3-phosphate dehydrogenase-like, C-terminal domain"/>
    <property type="match status" value="1"/>
</dbReference>
<comment type="caution">
    <text evidence="5">The sequence shown here is derived from an EMBL/GenBank/DDBJ whole genome shotgun (WGS) entry which is preliminary data.</text>
</comment>
<dbReference type="PANTHER" id="PTHR42840:SF3">
    <property type="entry name" value="BINDING ROSSMANN FOLD OXIDOREDUCTASE, PUTATIVE (AFU_ORTHOLOGUE AFUA_2G10240)-RELATED"/>
    <property type="match status" value="1"/>
</dbReference>
<evidence type="ECO:0000256" key="1">
    <source>
        <dbReference type="ARBA" id="ARBA00010928"/>
    </source>
</evidence>
<evidence type="ECO:0000259" key="3">
    <source>
        <dbReference type="Pfam" id="PF22725"/>
    </source>
</evidence>
<evidence type="ECO:0000256" key="2">
    <source>
        <dbReference type="ARBA" id="ARBA00023002"/>
    </source>
</evidence>
<comment type="similarity">
    <text evidence="1">Belongs to the Gfo/Idh/MocA family.</text>
</comment>